<feature type="domain" description="Guanylate cyclase" evidence="18">
    <location>
        <begin position="131"/>
        <end position="159"/>
    </location>
</feature>
<dbReference type="GO" id="GO:0035556">
    <property type="term" value="P:intracellular signal transduction"/>
    <property type="evidence" value="ECO:0007669"/>
    <property type="project" value="InterPro"/>
</dbReference>
<feature type="transmembrane region" description="Helical" evidence="17">
    <location>
        <begin position="61"/>
        <end position="83"/>
    </location>
</feature>
<dbReference type="AlphaFoldDB" id="A0A915M6N7"/>
<feature type="region of interest" description="Disordered" evidence="16">
    <location>
        <begin position="290"/>
        <end position="322"/>
    </location>
</feature>
<evidence type="ECO:0000256" key="2">
    <source>
        <dbReference type="ARBA" id="ARBA00001593"/>
    </source>
</evidence>
<evidence type="ECO:0000313" key="19">
    <source>
        <dbReference type="Proteomes" id="UP000887561"/>
    </source>
</evidence>
<dbReference type="InterPro" id="IPR018297">
    <property type="entry name" value="A/G_cyclase_CS"/>
</dbReference>
<feature type="compositionally biased region" description="Basic and acidic residues" evidence="16">
    <location>
        <begin position="290"/>
        <end position="313"/>
    </location>
</feature>
<dbReference type="GO" id="GO:0006171">
    <property type="term" value="P:cAMP biosynthetic process"/>
    <property type="evidence" value="ECO:0007669"/>
    <property type="project" value="UniProtKB-KW"/>
</dbReference>
<keyword evidence="10" id="KW-0460">Magnesium</keyword>
<comment type="subcellular location">
    <subcellularLocation>
        <location evidence="4">Membrane</location>
        <topology evidence="4">Multi-pass membrane protein</topology>
    </subcellularLocation>
</comment>
<comment type="cofactor">
    <cofactor evidence="3">
        <name>Mg(2+)</name>
        <dbReference type="ChEBI" id="CHEBI:18420"/>
    </cofactor>
</comment>
<evidence type="ECO:0000256" key="4">
    <source>
        <dbReference type="ARBA" id="ARBA00004141"/>
    </source>
</evidence>
<dbReference type="SMART" id="SM00044">
    <property type="entry name" value="CYCc"/>
    <property type="match status" value="1"/>
</dbReference>
<evidence type="ECO:0000256" key="5">
    <source>
        <dbReference type="ARBA" id="ARBA00012201"/>
    </source>
</evidence>
<dbReference type="GO" id="GO:0004016">
    <property type="term" value="F:adenylate cyclase activity"/>
    <property type="evidence" value="ECO:0007669"/>
    <property type="project" value="UniProtKB-EC"/>
</dbReference>
<dbReference type="PROSITE" id="PS50125">
    <property type="entry name" value="GUANYLATE_CYCLASE_2"/>
    <property type="match status" value="3"/>
</dbReference>
<dbReference type="GO" id="GO:0007193">
    <property type="term" value="P:adenylate cyclase-inhibiting G protein-coupled receptor signaling pathway"/>
    <property type="evidence" value="ECO:0007669"/>
    <property type="project" value="TreeGrafter"/>
</dbReference>
<feature type="domain" description="Guanylate cyclase" evidence="18">
    <location>
        <begin position="160"/>
        <end position="216"/>
    </location>
</feature>
<evidence type="ECO:0000256" key="3">
    <source>
        <dbReference type="ARBA" id="ARBA00001946"/>
    </source>
</evidence>
<evidence type="ECO:0000256" key="6">
    <source>
        <dbReference type="ARBA" id="ARBA00022692"/>
    </source>
</evidence>
<dbReference type="InterPro" id="IPR029787">
    <property type="entry name" value="Nucleotide_cyclase"/>
</dbReference>
<keyword evidence="14 15" id="KW-0456">Lyase</keyword>
<feature type="transmembrane region" description="Helical" evidence="17">
    <location>
        <begin position="442"/>
        <end position="466"/>
    </location>
</feature>
<dbReference type="PANTHER" id="PTHR45627:SF12">
    <property type="entry name" value="ADENYLATE CYCLASE TYPE 2"/>
    <property type="match status" value="1"/>
</dbReference>
<dbReference type="SUPFAM" id="SSF55073">
    <property type="entry name" value="Nucleotide cyclase"/>
    <property type="match status" value="2"/>
</dbReference>
<evidence type="ECO:0000259" key="18">
    <source>
        <dbReference type="PROSITE" id="PS50125"/>
    </source>
</evidence>
<dbReference type="GO" id="GO:0007189">
    <property type="term" value="P:adenylate cyclase-activating G protein-coupled receptor signaling pathway"/>
    <property type="evidence" value="ECO:0007669"/>
    <property type="project" value="TreeGrafter"/>
</dbReference>
<dbReference type="Pfam" id="PF00211">
    <property type="entry name" value="Guanylate_cyc"/>
    <property type="match status" value="2"/>
</dbReference>
<evidence type="ECO:0000256" key="16">
    <source>
        <dbReference type="SAM" id="MobiDB-lite"/>
    </source>
</evidence>
<dbReference type="Gene3D" id="3.30.70.1230">
    <property type="entry name" value="Nucleotide cyclase"/>
    <property type="match status" value="3"/>
</dbReference>
<sequence>MSTTTLIDEEQQQRQQVRSALLRHWTWLDRARLHTFHFWLFVYSLAQIFLFHYLCHRVWSFVYVFFCAIFPALVLASIVLIRYGRVIPPYLTDKVSKSIFATSSAADFSKQGTTQMKLFHELHVQVHDNVSILFADIVNFTQLAAQLVAKDLVKTLNELYSLEMIKTIRQVRLATGVNVDMRIGVHSGSVLCGILGLRKWQFDVWSDDVTLANQMETTGKPGPSECNLSQIQPKNNFDENHLLPIRDDFTRHHRAISMKAKGVKMAEYWGEQTRVLAPLSTTPNVKRKFRSELNDKNRENKQSGYTEKNKTSNKDFQNNNNNVYCSETKETNIKTRGSVKLQTSQQTNKGNENIVNPSIIISDDENTKLNGFANTLNNNNIIQSEKRRRKDRFVDYSEVNRNGVSITLIENNLGSLPTTRLPYSLRCFLASLDCVSNVLQSAPIISCQITICFVNMISLLLLLIFITRITEYERKSEASCNVAFKNEERDVQLMQDINRELYARDHDNMFASIPNFKEYWSECDHTRKLECLRLLNEIVCEFDKLLSKPKFSCIEKIKTVASTYMAAAGLTDSDNADNSVSL</sequence>
<evidence type="ECO:0000256" key="10">
    <source>
        <dbReference type="ARBA" id="ARBA00022842"/>
    </source>
</evidence>
<dbReference type="PROSITE" id="PS00452">
    <property type="entry name" value="GUANYLATE_CYCLASE_1"/>
    <property type="match status" value="1"/>
</dbReference>
<evidence type="ECO:0000256" key="17">
    <source>
        <dbReference type="SAM" id="Phobius"/>
    </source>
</evidence>
<feature type="transmembrane region" description="Helical" evidence="17">
    <location>
        <begin position="36"/>
        <end position="54"/>
    </location>
</feature>
<reference evidence="20" key="1">
    <citation type="submission" date="2022-11" db="UniProtKB">
        <authorList>
            <consortium name="WormBaseParasite"/>
        </authorList>
    </citation>
    <scope>IDENTIFICATION</scope>
</reference>
<evidence type="ECO:0000256" key="9">
    <source>
        <dbReference type="ARBA" id="ARBA00022840"/>
    </source>
</evidence>
<dbReference type="GO" id="GO:0046872">
    <property type="term" value="F:metal ion binding"/>
    <property type="evidence" value="ECO:0007669"/>
    <property type="project" value="UniProtKB-KW"/>
</dbReference>
<dbReference type="EC" id="4.6.1.1" evidence="5"/>
<comment type="catalytic activity">
    <reaction evidence="2">
        <text>ATP = 3',5'-cyclic AMP + diphosphate</text>
        <dbReference type="Rhea" id="RHEA:15389"/>
        <dbReference type="ChEBI" id="CHEBI:30616"/>
        <dbReference type="ChEBI" id="CHEBI:33019"/>
        <dbReference type="ChEBI" id="CHEBI:58165"/>
        <dbReference type="EC" id="4.6.1.1"/>
    </reaction>
</comment>
<keyword evidence="11 17" id="KW-1133">Transmembrane helix</keyword>
<comment type="similarity">
    <text evidence="15">Belongs to the adenylyl cyclase class-4/guanylyl cyclase family.</text>
</comment>
<evidence type="ECO:0000256" key="11">
    <source>
        <dbReference type="ARBA" id="ARBA00022989"/>
    </source>
</evidence>
<feature type="domain" description="Guanylate cyclase" evidence="18">
    <location>
        <begin position="507"/>
        <end position="582"/>
    </location>
</feature>
<keyword evidence="13 17" id="KW-0472">Membrane</keyword>
<comment type="catalytic activity">
    <reaction evidence="1">
        <text>GTP = 3',5'-cyclic GMP + diphosphate</text>
        <dbReference type="Rhea" id="RHEA:13665"/>
        <dbReference type="ChEBI" id="CHEBI:33019"/>
        <dbReference type="ChEBI" id="CHEBI:37565"/>
        <dbReference type="ChEBI" id="CHEBI:57746"/>
        <dbReference type="EC" id="4.6.1.2"/>
    </reaction>
</comment>
<proteinExistence type="inferred from homology"/>
<evidence type="ECO:0000256" key="14">
    <source>
        <dbReference type="ARBA" id="ARBA00023239"/>
    </source>
</evidence>
<dbReference type="GO" id="GO:0004383">
    <property type="term" value="F:guanylate cyclase activity"/>
    <property type="evidence" value="ECO:0007669"/>
    <property type="project" value="UniProtKB-EC"/>
</dbReference>
<evidence type="ECO:0000256" key="7">
    <source>
        <dbReference type="ARBA" id="ARBA00022723"/>
    </source>
</evidence>
<evidence type="ECO:0000256" key="8">
    <source>
        <dbReference type="ARBA" id="ARBA00022741"/>
    </source>
</evidence>
<evidence type="ECO:0000256" key="13">
    <source>
        <dbReference type="ARBA" id="ARBA00023136"/>
    </source>
</evidence>
<evidence type="ECO:0000313" key="20">
    <source>
        <dbReference type="WBParaSite" id="scaffold339_cov293.g833"/>
    </source>
</evidence>
<dbReference type="WBParaSite" id="scaffold339_cov293.g833">
    <property type="protein sequence ID" value="scaffold339_cov293.g833"/>
    <property type="gene ID" value="scaffold339_cov293.g833"/>
</dbReference>
<accession>A0A915M6N7</accession>
<protein>
    <recommendedName>
        <fullName evidence="5">adenylate cyclase</fullName>
        <ecNumber evidence="5">4.6.1.1</ecNumber>
    </recommendedName>
</protein>
<dbReference type="InterPro" id="IPR001054">
    <property type="entry name" value="A/G_cyclase"/>
</dbReference>
<name>A0A915M6N7_MELJA</name>
<evidence type="ECO:0000256" key="12">
    <source>
        <dbReference type="ARBA" id="ARBA00022998"/>
    </source>
</evidence>
<evidence type="ECO:0000256" key="1">
    <source>
        <dbReference type="ARBA" id="ARBA00001436"/>
    </source>
</evidence>
<dbReference type="Proteomes" id="UP000887561">
    <property type="component" value="Unplaced"/>
</dbReference>
<dbReference type="GO" id="GO:0005524">
    <property type="term" value="F:ATP binding"/>
    <property type="evidence" value="ECO:0007669"/>
    <property type="project" value="UniProtKB-KW"/>
</dbReference>
<keyword evidence="6 17" id="KW-0812">Transmembrane</keyword>
<organism evidence="19 20">
    <name type="scientific">Meloidogyne javanica</name>
    <name type="common">Root-knot nematode worm</name>
    <dbReference type="NCBI Taxonomy" id="6303"/>
    <lineage>
        <taxon>Eukaryota</taxon>
        <taxon>Metazoa</taxon>
        <taxon>Ecdysozoa</taxon>
        <taxon>Nematoda</taxon>
        <taxon>Chromadorea</taxon>
        <taxon>Rhabditida</taxon>
        <taxon>Tylenchina</taxon>
        <taxon>Tylenchomorpha</taxon>
        <taxon>Tylenchoidea</taxon>
        <taxon>Meloidogynidae</taxon>
        <taxon>Meloidogyninae</taxon>
        <taxon>Meloidogyne</taxon>
        <taxon>Meloidogyne incognita group</taxon>
    </lineage>
</organism>
<keyword evidence="9" id="KW-0067">ATP-binding</keyword>
<keyword evidence="8" id="KW-0547">Nucleotide-binding</keyword>
<dbReference type="GO" id="GO:0005886">
    <property type="term" value="C:plasma membrane"/>
    <property type="evidence" value="ECO:0007669"/>
    <property type="project" value="TreeGrafter"/>
</dbReference>
<keyword evidence="7" id="KW-0479">Metal-binding</keyword>
<keyword evidence="19" id="KW-1185">Reference proteome</keyword>
<dbReference type="CDD" id="cd07302">
    <property type="entry name" value="CHD"/>
    <property type="match status" value="1"/>
</dbReference>
<dbReference type="PANTHER" id="PTHR45627">
    <property type="entry name" value="ADENYLATE CYCLASE TYPE 1"/>
    <property type="match status" value="1"/>
</dbReference>
<keyword evidence="12" id="KW-0115">cAMP biosynthesis</keyword>
<evidence type="ECO:0000256" key="15">
    <source>
        <dbReference type="RuleBase" id="RU000405"/>
    </source>
</evidence>